<feature type="domain" description="UspA" evidence="2">
    <location>
        <begin position="5"/>
        <end position="142"/>
    </location>
</feature>
<dbReference type="AlphaFoldDB" id="A0A317MTI1"/>
<evidence type="ECO:0000259" key="2">
    <source>
        <dbReference type="Pfam" id="PF00582"/>
    </source>
</evidence>
<evidence type="ECO:0000313" key="3">
    <source>
        <dbReference type="EMBL" id="PWV60211.1"/>
    </source>
</evidence>
<dbReference type="Gene3D" id="3.40.50.620">
    <property type="entry name" value="HUPs"/>
    <property type="match status" value="1"/>
</dbReference>
<dbReference type="Proteomes" id="UP000246569">
    <property type="component" value="Unassembled WGS sequence"/>
</dbReference>
<sequence length="144" mass="15170">MPTEILLIPVDGSPAFAAVIEHLEALRARGDELTLHLLNVQIPVESGHARRFVSREALEAWYQAESVEALRPAVAALAAAGFACTLHHVVGHPAASIVAEAQALGCTGILMATHPQALLRHWLLGSVAEEVATLSPLPVVCLPA</sequence>
<dbReference type="PRINTS" id="PR01438">
    <property type="entry name" value="UNVRSLSTRESS"/>
</dbReference>
<reference evidence="3 4" key="1">
    <citation type="submission" date="2018-05" db="EMBL/GenBank/DDBJ databases">
        <title>Genomic Encyclopedia of Type Strains, Phase IV (KMG-IV): sequencing the most valuable type-strain genomes for metagenomic binning, comparative biology and taxonomic classification.</title>
        <authorList>
            <person name="Goeker M."/>
        </authorList>
    </citation>
    <scope>NUCLEOTIDE SEQUENCE [LARGE SCALE GENOMIC DNA]</scope>
    <source>
        <strain evidence="3 4">DSM 23606</strain>
    </source>
</reference>
<dbReference type="EMBL" id="QGTJ01000008">
    <property type="protein sequence ID" value="PWV60211.1"/>
    <property type="molecule type" value="Genomic_DNA"/>
</dbReference>
<dbReference type="Pfam" id="PF00582">
    <property type="entry name" value="Usp"/>
    <property type="match status" value="1"/>
</dbReference>
<accession>A0A317MTI1</accession>
<dbReference type="OrthoDB" id="9792500at2"/>
<dbReference type="CDD" id="cd00293">
    <property type="entry name" value="USP-like"/>
    <property type="match status" value="1"/>
</dbReference>
<proteinExistence type="inferred from homology"/>
<dbReference type="SUPFAM" id="SSF52402">
    <property type="entry name" value="Adenine nucleotide alpha hydrolases-like"/>
    <property type="match status" value="1"/>
</dbReference>
<comment type="caution">
    <text evidence="3">The sequence shown here is derived from an EMBL/GenBank/DDBJ whole genome shotgun (WGS) entry which is preliminary data.</text>
</comment>
<organism evidence="3 4">
    <name type="scientific">Plasticicumulans acidivorans</name>
    <dbReference type="NCBI Taxonomy" id="886464"/>
    <lineage>
        <taxon>Bacteria</taxon>
        <taxon>Pseudomonadati</taxon>
        <taxon>Pseudomonadota</taxon>
        <taxon>Gammaproteobacteria</taxon>
        <taxon>Candidatus Competibacteraceae</taxon>
        <taxon>Plasticicumulans</taxon>
    </lineage>
</organism>
<name>A0A317MTI1_9GAMM</name>
<gene>
    <name evidence="3" type="ORF">C7443_108140</name>
</gene>
<dbReference type="InterPro" id="IPR006016">
    <property type="entry name" value="UspA"/>
</dbReference>
<comment type="similarity">
    <text evidence="1">Belongs to the universal stress protein A family.</text>
</comment>
<dbReference type="RefSeq" id="WP_110019313.1">
    <property type="nucleotide sequence ID" value="NZ_QGTJ01000008.1"/>
</dbReference>
<evidence type="ECO:0000256" key="1">
    <source>
        <dbReference type="ARBA" id="ARBA00008791"/>
    </source>
</evidence>
<protein>
    <submittedName>
        <fullName evidence="3">Nucleotide-binding universal stress UspA family protein</fullName>
    </submittedName>
</protein>
<dbReference type="InterPro" id="IPR006015">
    <property type="entry name" value="Universal_stress_UspA"/>
</dbReference>
<evidence type="ECO:0000313" key="4">
    <source>
        <dbReference type="Proteomes" id="UP000246569"/>
    </source>
</evidence>
<keyword evidence="4" id="KW-1185">Reference proteome</keyword>
<dbReference type="InterPro" id="IPR014729">
    <property type="entry name" value="Rossmann-like_a/b/a_fold"/>
</dbReference>